<evidence type="ECO:0000313" key="1">
    <source>
        <dbReference type="EMBL" id="RLM26497.1"/>
    </source>
</evidence>
<dbReference type="OrthoDB" id="6427986at2"/>
<organism evidence="1 2">
    <name type="scientific">Brenneria alni</name>
    <dbReference type="NCBI Taxonomy" id="71656"/>
    <lineage>
        <taxon>Bacteria</taxon>
        <taxon>Pseudomonadati</taxon>
        <taxon>Pseudomonadota</taxon>
        <taxon>Gammaproteobacteria</taxon>
        <taxon>Enterobacterales</taxon>
        <taxon>Pectobacteriaceae</taxon>
        <taxon>Brenneria</taxon>
    </lineage>
</organism>
<sequence>MAFIRVTNDDGVTLIDSEVFNLYLAQKGTLSAQWDVEVGWIALITYSAKSDLPPVLAVSCSTHHASLLSVKKINNIYTYIVIFVDASGDNPNFSGNYFIFDAGELTKTGTGLLIIRNKDGYVTFDSDKKYLRVHSIQNYPTYQHDEFGRLPADVVIDTDMNKKLAVVTNKISYCYTSRVNGGELDLTWYYDGIKVSADKISRHVDMYQSLNYISGGANATRNSSDSQYMIVDVTGY</sequence>
<dbReference type="AlphaFoldDB" id="A0A421DQZ7"/>
<accession>A0A421DQZ7</accession>
<comment type="caution">
    <text evidence="1">The sequence shown here is derived from an EMBL/GenBank/DDBJ whole genome shotgun (WGS) entry which is preliminary data.</text>
</comment>
<proteinExistence type="predicted"/>
<dbReference type="EMBL" id="MJLZ01000008">
    <property type="protein sequence ID" value="RLM26497.1"/>
    <property type="molecule type" value="Genomic_DNA"/>
</dbReference>
<protein>
    <submittedName>
        <fullName evidence="1">Uncharacterized protein</fullName>
    </submittedName>
</protein>
<dbReference type="RefSeq" id="WP_121574164.1">
    <property type="nucleotide sequence ID" value="NZ_MJLZ01000008.1"/>
</dbReference>
<gene>
    <name evidence="1" type="ORF">BIY29_05410</name>
</gene>
<keyword evidence="2" id="KW-1185">Reference proteome</keyword>
<dbReference type="Proteomes" id="UP000285648">
    <property type="component" value="Unassembled WGS sequence"/>
</dbReference>
<reference evidence="1 2" key="1">
    <citation type="submission" date="2016-09" db="EMBL/GenBank/DDBJ databases">
        <authorList>
            <person name="Doonan J."/>
            <person name="Pachebat J.A."/>
            <person name="Golyshin P.N."/>
            <person name="Denman S."/>
            <person name="Mcdonald J.E."/>
        </authorList>
    </citation>
    <scope>NUCLEOTIDE SEQUENCE [LARGE SCALE GENOMIC DNA]</scope>
    <source>
        <strain evidence="1 2">NCPPB 3934</strain>
    </source>
</reference>
<name>A0A421DQZ7_9GAMM</name>
<evidence type="ECO:0000313" key="2">
    <source>
        <dbReference type="Proteomes" id="UP000285648"/>
    </source>
</evidence>